<keyword evidence="3 4" id="KW-0804">Transcription</keyword>
<organism evidence="8 9">
    <name type="scientific">Anaplasma marginale (strain Florida)</name>
    <dbReference type="NCBI Taxonomy" id="320483"/>
    <lineage>
        <taxon>Bacteria</taxon>
        <taxon>Pseudomonadati</taxon>
        <taxon>Pseudomonadota</taxon>
        <taxon>Alphaproteobacteria</taxon>
        <taxon>Rickettsiales</taxon>
        <taxon>Anaplasmataceae</taxon>
        <taxon>Anaplasma</taxon>
    </lineage>
</organism>
<protein>
    <recommendedName>
        <fullName evidence="4 5">Transcription termination/antitermination protein NusG</fullName>
    </recommendedName>
</protein>
<dbReference type="SUPFAM" id="SSF50104">
    <property type="entry name" value="Translation proteins SH3-like domain"/>
    <property type="match status" value="1"/>
</dbReference>
<keyword evidence="1 4" id="KW-0889">Transcription antitermination</keyword>
<dbReference type="PRINTS" id="PR00338">
    <property type="entry name" value="NUSGTNSCPFCT"/>
</dbReference>
<dbReference type="InterPro" id="IPR036735">
    <property type="entry name" value="NGN_dom_sf"/>
</dbReference>
<evidence type="ECO:0000256" key="1">
    <source>
        <dbReference type="ARBA" id="ARBA00022814"/>
    </source>
</evidence>
<dbReference type="InterPro" id="IPR006645">
    <property type="entry name" value="NGN-like_dom"/>
</dbReference>
<sequence>MFMQHDDSGHEWYIVQVSSGSEEKVAQMILERSQQLGMSGVFSEVFIPYEEVTKVKYNKKVAMRRKLSPGYVFLYMRLSDDAINFVRRVPKVSNFLLDDAGLPKVIPASEMETMRSSMCRAVSSEAASEVCSFEVGDEVVINDGLFQDFNGRVEYVNEDKKVAGVSVMIFGRLTKIEFKLSSIQKVEG</sequence>
<evidence type="ECO:0000256" key="3">
    <source>
        <dbReference type="ARBA" id="ARBA00023163"/>
    </source>
</evidence>
<dbReference type="Gene3D" id="3.30.70.940">
    <property type="entry name" value="NusG, N-terminal domain"/>
    <property type="match status" value="1"/>
</dbReference>
<comment type="function">
    <text evidence="4 6">Participates in transcription elongation, termination and antitermination.</text>
</comment>
<dbReference type="GO" id="GO:0006354">
    <property type="term" value="P:DNA-templated transcription elongation"/>
    <property type="evidence" value="ECO:0007669"/>
    <property type="project" value="UniProtKB-UniRule"/>
</dbReference>
<keyword evidence="9" id="KW-1185">Reference proteome</keyword>
<gene>
    <name evidence="4 8" type="primary">nusG</name>
    <name evidence="8" type="ordered locus">AMF_188</name>
</gene>
<dbReference type="PANTHER" id="PTHR30265:SF4">
    <property type="entry name" value="KOW MOTIF FAMILY PROTEIN, EXPRESSED"/>
    <property type="match status" value="1"/>
</dbReference>
<dbReference type="InterPro" id="IPR008991">
    <property type="entry name" value="Translation_prot_SH3-like_sf"/>
</dbReference>
<dbReference type="HOGENOM" id="CLU_067287_1_0_5"/>
<reference evidence="8 9" key="1">
    <citation type="journal article" date="2009" name="BMC Genomics">
        <title>Conservation in the face of diversity: multistrain analysis of an intracellular bacterium.</title>
        <authorList>
            <person name="Dark M.J."/>
            <person name="Herndon D.R."/>
            <person name="Kappmeyer L.S."/>
            <person name="Gonzales M.P."/>
            <person name="Nordeen E."/>
            <person name="Palmer G.H."/>
            <person name="Knowles D.P. Jr."/>
            <person name="Brayton K.A."/>
        </authorList>
    </citation>
    <scope>NUCLEOTIDE SEQUENCE [LARGE SCALE GENOMIC DNA]</scope>
    <source>
        <strain evidence="8 9">Florida</strain>
    </source>
</reference>
<name>B9KHV6_ANAMF</name>
<dbReference type="Gene3D" id="2.30.30.30">
    <property type="match status" value="1"/>
</dbReference>
<dbReference type="NCBIfam" id="TIGR00922">
    <property type="entry name" value="nusG"/>
    <property type="match status" value="1"/>
</dbReference>
<dbReference type="GO" id="GO:0032784">
    <property type="term" value="P:regulation of DNA-templated transcription elongation"/>
    <property type="evidence" value="ECO:0007669"/>
    <property type="project" value="InterPro"/>
</dbReference>
<dbReference type="AlphaFoldDB" id="B9KHV6"/>
<dbReference type="HAMAP" id="MF_00948">
    <property type="entry name" value="NusG"/>
    <property type="match status" value="1"/>
</dbReference>
<dbReference type="InterPro" id="IPR043425">
    <property type="entry name" value="NusG-like"/>
</dbReference>
<dbReference type="GO" id="GO:0031564">
    <property type="term" value="P:transcription antitermination"/>
    <property type="evidence" value="ECO:0007669"/>
    <property type="project" value="UniProtKB-UniRule"/>
</dbReference>
<keyword evidence="2 4" id="KW-0805">Transcription regulation</keyword>
<dbReference type="InterPro" id="IPR001062">
    <property type="entry name" value="Transcrpt_antiterm_NusG"/>
</dbReference>
<evidence type="ECO:0000256" key="5">
    <source>
        <dbReference type="NCBIfam" id="TIGR00922"/>
    </source>
</evidence>
<dbReference type="SUPFAM" id="SSF82679">
    <property type="entry name" value="N-utilization substance G protein NusG, N-terminal domain"/>
    <property type="match status" value="1"/>
</dbReference>
<dbReference type="STRING" id="320483.AMF_188"/>
<dbReference type="KEGG" id="amf:AMF_188"/>
<evidence type="ECO:0000313" key="8">
    <source>
        <dbReference type="EMBL" id="ACM49068.1"/>
    </source>
</evidence>
<evidence type="ECO:0000256" key="4">
    <source>
        <dbReference type="HAMAP-Rule" id="MF_00948"/>
    </source>
</evidence>
<dbReference type="Pfam" id="PF02357">
    <property type="entry name" value="NusG"/>
    <property type="match status" value="1"/>
</dbReference>
<accession>B9KHV6</accession>
<dbReference type="eggNOG" id="COG0250">
    <property type="taxonomic scope" value="Bacteria"/>
</dbReference>
<dbReference type="InterPro" id="IPR047050">
    <property type="entry name" value="NGN"/>
</dbReference>
<dbReference type="GO" id="GO:0006353">
    <property type="term" value="P:DNA-templated transcription termination"/>
    <property type="evidence" value="ECO:0007669"/>
    <property type="project" value="UniProtKB-UniRule"/>
</dbReference>
<proteinExistence type="inferred from homology"/>
<dbReference type="PANTHER" id="PTHR30265">
    <property type="entry name" value="RHO-INTERACTING TRANSCRIPTION TERMINATION FACTOR NUSG"/>
    <property type="match status" value="1"/>
</dbReference>
<evidence type="ECO:0000256" key="2">
    <source>
        <dbReference type="ARBA" id="ARBA00023015"/>
    </source>
</evidence>
<evidence type="ECO:0000259" key="7">
    <source>
        <dbReference type="SMART" id="SM00738"/>
    </source>
</evidence>
<dbReference type="CDD" id="cd06091">
    <property type="entry name" value="KOW_NusG"/>
    <property type="match status" value="1"/>
</dbReference>
<feature type="domain" description="NusG-like N-terminal" evidence="7">
    <location>
        <begin position="9"/>
        <end position="118"/>
    </location>
</feature>
<comment type="similarity">
    <text evidence="4 6">Belongs to the NusG family.</text>
</comment>
<evidence type="ECO:0000313" key="9">
    <source>
        <dbReference type="Proteomes" id="UP000007307"/>
    </source>
</evidence>
<dbReference type="Proteomes" id="UP000007307">
    <property type="component" value="Chromosome"/>
</dbReference>
<dbReference type="SMART" id="SM00738">
    <property type="entry name" value="NGN"/>
    <property type="match status" value="1"/>
</dbReference>
<keyword evidence="4 6" id="KW-0806">Transcription termination</keyword>
<dbReference type="CDD" id="cd09891">
    <property type="entry name" value="NGN_Bact_1"/>
    <property type="match status" value="1"/>
</dbReference>
<evidence type="ECO:0000256" key="6">
    <source>
        <dbReference type="RuleBase" id="RU000538"/>
    </source>
</evidence>
<dbReference type="EMBL" id="CP001079">
    <property type="protein sequence ID" value="ACM49068.1"/>
    <property type="molecule type" value="Genomic_DNA"/>
</dbReference>
<dbReference type="InterPro" id="IPR014722">
    <property type="entry name" value="Rib_uL2_dom2"/>
</dbReference>